<comment type="caution">
    <text evidence="7">The sequence shown here is derived from an EMBL/GenBank/DDBJ whole genome shotgun (WGS) entry which is preliminary data.</text>
</comment>
<dbReference type="Proteomes" id="UP000811492">
    <property type="component" value="Unassembled WGS sequence"/>
</dbReference>
<reference evidence="7 8" key="1">
    <citation type="submission" date="2021-02" db="EMBL/GenBank/DDBJ databases">
        <title>Draft genome and description of Leucobacter sp nov strain Marseille-Q4368.</title>
        <authorList>
            <person name="Boxberger M."/>
            <person name="La Scola B."/>
        </authorList>
    </citation>
    <scope>NUCLEOTIDE SEQUENCE [LARGE SCALE GENOMIC DNA]</scope>
    <source>
        <strain evidence="7 8">Marseille-Q4368</strain>
    </source>
</reference>
<keyword evidence="2 5" id="KW-0812">Transmembrane</keyword>
<evidence type="ECO:0000256" key="5">
    <source>
        <dbReference type="SAM" id="Phobius"/>
    </source>
</evidence>
<feature type="transmembrane region" description="Helical" evidence="5">
    <location>
        <begin position="107"/>
        <end position="132"/>
    </location>
</feature>
<sequence length="405" mass="40955">MSRTQIDADPRLPLTLRNGSATFLIALASLMMANLAPFIITALGSLGFDPVASGNILTWALLASAVVGLGTGRIASGRLRRPLAITGLIVAVVAFGAAALVPSSTVIVTGLIVGGAGVGAAISTSGAAIAALRNPNRISATSGLVNRALITVILAVIPLIGITQGSVFGTLALISLVGLALAVWLPNAPEHAAPVDVTQSLQIAEPRRITLAGVAILFLFPIWGTSEDAIWTMAPVLGDALAIGEQSLGFTLSLSAAGGILGMLIAAVIGNRFGRAWPLTIALAIGGVLKIWTGLTADPTTFAVLIIAVSSIYAFAFALFIATAAGLDARGRWSGPLLGAYLVGSSFAPLIGGVLIEGLGIGPFTLITGIVSFVVILPMVFVARVSTGAERALARSAARAAEPVH</sequence>
<keyword evidence="4 5" id="KW-0472">Membrane</keyword>
<feature type="transmembrane region" description="Helical" evidence="5">
    <location>
        <begin position="246"/>
        <end position="269"/>
    </location>
</feature>
<dbReference type="Gene3D" id="1.20.1250.20">
    <property type="entry name" value="MFS general substrate transporter like domains"/>
    <property type="match status" value="2"/>
</dbReference>
<feature type="transmembrane region" description="Helical" evidence="5">
    <location>
        <begin position="362"/>
        <end position="383"/>
    </location>
</feature>
<evidence type="ECO:0000256" key="2">
    <source>
        <dbReference type="ARBA" id="ARBA00022692"/>
    </source>
</evidence>
<evidence type="ECO:0000256" key="4">
    <source>
        <dbReference type="ARBA" id="ARBA00023136"/>
    </source>
</evidence>
<dbReference type="InterPro" id="IPR020846">
    <property type="entry name" value="MFS_dom"/>
</dbReference>
<proteinExistence type="predicted"/>
<feature type="transmembrane region" description="Helical" evidence="5">
    <location>
        <begin position="168"/>
        <end position="188"/>
    </location>
</feature>
<accession>A0ABS5M6F7</accession>
<feature type="transmembrane region" description="Helical" evidence="5">
    <location>
        <begin position="21"/>
        <end position="44"/>
    </location>
</feature>
<feature type="transmembrane region" description="Helical" evidence="5">
    <location>
        <begin position="144"/>
        <end position="162"/>
    </location>
</feature>
<dbReference type="RefSeq" id="WP_211649770.1">
    <property type="nucleotide sequence ID" value="NZ_JAFEVO010000001.1"/>
</dbReference>
<feature type="transmembrane region" description="Helical" evidence="5">
    <location>
        <begin position="56"/>
        <end position="76"/>
    </location>
</feature>
<evidence type="ECO:0000256" key="1">
    <source>
        <dbReference type="ARBA" id="ARBA00004651"/>
    </source>
</evidence>
<dbReference type="PROSITE" id="PS50850">
    <property type="entry name" value="MFS"/>
    <property type="match status" value="1"/>
</dbReference>
<feature type="transmembrane region" description="Helical" evidence="5">
    <location>
        <begin position="209"/>
        <end position="226"/>
    </location>
</feature>
<protein>
    <submittedName>
        <fullName evidence="7">MFS transporter</fullName>
    </submittedName>
</protein>
<evidence type="ECO:0000313" key="8">
    <source>
        <dbReference type="Proteomes" id="UP000811492"/>
    </source>
</evidence>
<evidence type="ECO:0000259" key="6">
    <source>
        <dbReference type="PROSITE" id="PS50850"/>
    </source>
</evidence>
<feature type="transmembrane region" description="Helical" evidence="5">
    <location>
        <begin position="301"/>
        <end position="325"/>
    </location>
</feature>
<dbReference type="InterPro" id="IPR036259">
    <property type="entry name" value="MFS_trans_sf"/>
</dbReference>
<name>A0ABS5M6F7_9MICO</name>
<dbReference type="SUPFAM" id="SSF103473">
    <property type="entry name" value="MFS general substrate transporter"/>
    <property type="match status" value="1"/>
</dbReference>
<evidence type="ECO:0000256" key="3">
    <source>
        <dbReference type="ARBA" id="ARBA00022989"/>
    </source>
</evidence>
<feature type="transmembrane region" description="Helical" evidence="5">
    <location>
        <begin position="83"/>
        <end position="101"/>
    </location>
</feature>
<gene>
    <name evidence="7" type="ORF">JSQ98_11320</name>
</gene>
<organism evidence="7 8">
    <name type="scientific">Leucobacter manosquensis</name>
    <dbReference type="NCBI Taxonomy" id="2810611"/>
    <lineage>
        <taxon>Bacteria</taxon>
        <taxon>Bacillati</taxon>
        <taxon>Actinomycetota</taxon>
        <taxon>Actinomycetes</taxon>
        <taxon>Micrococcales</taxon>
        <taxon>Microbacteriaceae</taxon>
        <taxon>Leucobacter</taxon>
    </lineage>
</organism>
<comment type="subcellular location">
    <subcellularLocation>
        <location evidence="1">Cell membrane</location>
        <topology evidence="1">Multi-pass membrane protein</topology>
    </subcellularLocation>
</comment>
<keyword evidence="8" id="KW-1185">Reference proteome</keyword>
<feature type="transmembrane region" description="Helical" evidence="5">
    <location>
        <begin position="276"/>
        <end position="295"/>
    </location>
</feature>
<evidence type="ECO:0000313" key="7">
    <source>
        <dbReference type="EMBL" id="MBS3182773.1"/>
    </source>
</evidence>
<keyword evidence="3 5" id="KW-1133">Transmembrane helix</keyword>
<feature type="domain" description="Major facilitator superfamily (MFS) profile" evidence="6">
    <location>
        <begin position="14"/>
        <end position="386"/>
    </location>
</feature>
<feature type="transmembrane region" description="Helical" evidence="5">
    <location>
        <begin position="337"/>
        <end position="356"/>
    </location>
</feature>
<dbReference type="EMBL" id="JAFEVO010000001">
    <property type="protein sequence ID" value="MBS3182773.1"/>
    <property type="molecule type" value="Genomic_DNA"/>
</dbReference>